<dbReference type="Proteomes" id="UP000254559">
    <property type="component" value="Unassembled WGS sequence"/>
</dbReference>
<dbReference type="AlphaFoldDB" id="A0A9X8XI28"/>
<gene>
    <name evidence="1" type="ORF">NCTC11564_01312</name>
</gene>
<name>A0A9X8XI28_STREQ</name>
<dbReference type="GeneID" id="83690348"/>
<comment type="caution">
    <text evidence="1">The sequence shown here is derived from an EMBL/GenBank/DDBJ whole genome shotgun (WGS) entry which is preliminary data.</text>
</comment>
<organism evidence="1 2">
    <name type="scientific">Streptococcus dysgalactiae subsp. equisimilis</name>
    <name type="common">Streptococcus equisimilis</name>
    <dbReference type="NCBI Taxonomy" id="119602"/>
    <lineage>
        <taxon>Bacteria</taxon>
        <taxon>Bacillati</taxon>
        <taxon>Bacillota</taxon>
        <taxon>Bacilli</taxon>
        <taxon>Lactobacillales</taxon>
        <taxon>Streptococcaceae</taxon>
        <taxon>Streptococcus</taxon>
    </lineage>
</organism>
<dbReference type="RefSeq" id="WP_165626014.1">
    <property type="nucleotide sequence ID" value="NZ_JAFELG010000011.1"/>
</dbReference>
<evidence type="ECO:0000313" key="1">
    <source>
        <dbReference type="EMBL" id="SUN64064.1"/>
    </source>
</evidence>
<dbReference type="EMBL" id="UHFO01000001">
    <property type="protein sequence ID" value="SUN64064.1"/>
    <property type="molecule type" value="Genomic_DNA"/>
</dbReference>
<accession>A0A9X8XI28</accession>
<proteinExistence type="predicted"/>
<evidence type="ECO:0000313" key="2">
    <source>
        <dbReference type="Proteomes" id="UP000254559"/>
    </source>
</evidence>
<protein>
    <submittedName>
        <fullName evidence="1">Uncharacterized protein</fullName>
    </submittedName>
</protein>
<sequence>MSLIFQTYFKSQETKHSQTESLKLQNSPILKLSQKDIDLTIKDVYNEILKLDKRK</sequence>
<reference evidence="1 2" key="1">
    <citation type="submission" date="2018-06" db="EMBL/GenBank/DDBJ databases">
        <authorList>
            <consortium name="Pathogen Informatics"/>
            <person name="Doyle S."/>
        </authorList>
    </citation>
    <scope>NUCLEOTIDE SEQUENCE [LARGE SCALE GENOMIC DNA]</scope>
    <source>
        <strain evidence="1 2">NCTC11564</strain>
    </source>
</reference>